<dbReference type="AlphaFoldDB" id="A0A7Y0LY88"/>
<dbReference type="Gene3D" id="3.30.530.20">
    <property type="match status" value="1"/>
</dbReference>
<dbReference type="SUPFAM" id="SSF55961">
    <property type="entry name" value="Bet v1-like"/>
    <property type="match status" value="1"/>
</dbReference>
<dbReference type="InterPro" id="IPR023393">
    <property type="entry name" value="START-like_dom_sf"/>
</dbReference>
<gene>
    <name evidence="1" type="ORF">HIR71_07545</name>
</gene>
<evidence type="ECO:0000313" key="2">
    <source>
        <dbReference type="Proteomes" id="UP000562124"/>
    </source>
</evidence>
<evidence type="ECO:0000313" key="1">
    <source>
        <dbReference type="EMBL" id="NMR20074.1"/>
    </source>
</evidence>
<proteinExistence type="predicted"/>
<dbReference type="RefSeq" id="WP_169324442.1">
    <property type="nucleotide sequence ID" value="NZ_JABCJJ010000008.1"/>
</dbReference>
<sequence length="266" mass="29370">MSESTERERPADREVVALDIAAPPDVVWLSLRDPTELTRWFGWDYDGLADEIQQIFFDSVVEGEHGDVRTLAWPDGDAIAVAPFQGGTFLTITRRTRGATADGAASAPTAAAGGAPAGSAVGTFDEIDEGWNQFAQQLRYVVERNPQGRRRTVSAIDLDAGPRGAGPVYRLGVSLTDDVPIGGEWEFRRTIEGEEYVEGGTVWYRSEHQRGFVVTSPAREGLLVVQTTPVAVRPPHGRVSLVLSTYGLDDDEFARVERRWRRWWGL</sequence>
<organism evidence="1 2">
    <name type="scientific">Cellulomonas fimi</name>
    <dbReference type="NCBI Taxonomy" id="1708"/>
    <lineage>
        <taxon>Bacteria</taxon>
        <taxon>Bacillati</taxon>
        <taxon>Actinomycetota</taxon>
        <taxon>Actinomycetes</taxon>
        <taxon>Micrococcales</taxon>
        <taxon>Cellulomonadaceae</taxon>
        <taxon>Cellulomonas</taxon>
    </lineage>
</organism>
<evidence type="ECO:0008006" key="3">
    <source>
        <dbReference type="Google" id="ProtNLM"/>
    </source>
</evidence>
<dbReference type="Proteomes" id="UP000562124">
    <property type="component" value="Unassembled WGS sequence"/>
</dbReference>
<accession>A0A7Y0LY88</accession>
<reference evidence="1 2" key="1">
    <citation type="submission" date="2020-04" db="EMBL/GenBank/DDBJ databases">
        <title>Sequencing and Assembly of C. fimi.</title>
        <authorList>
            <person name="Ramsey A.R."/>
        </authorList>
    </citation>
    <scope>NUCLEOTIDE SEQUENCE [LARGE SCALE GENOMIC DNA]</scope>
    <source>
        <strain evidence="1 2">SB</strain>
    </source>
</reference>
<comment type="caution">
    <text evidence="1">The sequence shown here is derived from an EMBL/GenBank/DDBJ whole genome shotgun (WGS) entry which is preliminary data.</text>
</comment>
<dbReference type="EMBL" id="JABCJJ010000008">
    <property type="protein sequence ID" value="NMR20074.1"/>
    <property type="molecule type" value="Genomic_DNA"/>
</dbReference>
<keyword evidence="2" id="KW-1185">Reference proteome</keyword>
<name>A0A7Y0LY88_CELFI</name>
<protein>
    <recommendedName>
        <fullName evidence="3">Activator of Hsp90 ATPase 1 family protein</fullName>
    </recommendedName>
</protein>